<dbReference type="InterPro" id="IPR037401">
    <property type="entry name" value="SnoaL-like"/>
</dbReference>
<gene>
    <name evidence="2" type="ORF">J2S59_002090</name>
</gene>
<evidence type="ECO:0000259" key="1">
    <source>
        <dbReference type="Pfam" id="PF13577"/>
    </source>
</evidence>
<dbReference type="EMBL" id="JAUSQM010000001">
    <property type="protein sequence ID" value="MDP9822281.1"/>
    <property type="molecule type" value="Genomic_DNA"/>
</dbReference>
<name>A0ABT9NPB5_9ACTN</name>
<dbReference type="InterPro" id="IPR032710">
    <property type="entry name" value="NTF2-like_dom_sf"/>
</dbReference>
<evidence type="ECO:0000313" key="3">
    <source>
        <dbReference type="Proteomes" id="UP001240447"/>
    </source>
</evidence>
<proteinExistence type="predicted"/>
<dbReference type="Gene3D" id="3.10.450.50">
    <property type="match status" value="1"/>
</dbReference>
<dbReference type="RefSeq" id="WP_068125190.1">
    <property type="nucleotide sequence ID" value="NZ_CCXJ01000814.2"/>
</dbReference>
<evidence type="ECO:0000313" key="2">
    <source>
        <dbReference type="EMBL" id="MDP9822281.1"/>
    </source>
</evidence>
<keyword evidence="3" id="KW-1185">Reference proteome</keyword>
<dbReference type="Pfam" id="PF13577">
    <property type="entry name" value="SnoaL_4"/>
    <property type="match status" value="1"/>
</dbReference>
<accession>A0ABT9NPB5</accession>
<comment type="caution">
    <text evidence="2">The sequence shown here is derived from an EMBL/GenBank/DDBJ whole genome shotgun (WGS) entry which is preliminary data.</text>
</comment>
<feature type="domain" description="SnoaL-like" evidence="1">
    <location>
        <begin position="12"/>
        <end position="142"/>
    </location>
</feature>
<dbReference type="SUPFAM" id="SSF54427">
    <property type="entry name" value="NTF2-like"/>
    <property type="match status" value="1"/>
</dbReference>
<organism evidence="2 3">
    <name type="scientific">Nocardioides massiliensis</name>
    <dbReference type="NCBI Taxonomy" id="1325935"/>
    <lineage>
        <taxon>Bacteria</taxon>
        <taxon>Bacillati</taxon>
        <taxon>Actinomycetota</taxon>
        <taxon>Actinomycetes</taxon>
        <taxon>Propionibacteriales</taxon>
        <taxon>Nocardioidaceae</taxon>
        <taxon>Nocardioides</taxon>
    </lineage>
</organism>
<sequence>MTTDTAAAQLARLTALEEIRALKHRYVQAADRKDLEVFRTCFIAEGAVCDYGPLGRFEGRDALVAMFGDVALKKREDGKGYAVFDMHTVGAPVIDVQSDDEAAGTWSMRFRQIDTEARTETVSAMEYADTYRREDGEWRIATSVVKVLWASVRPLPEDVGVFGMLD</sequence>
<protein>
    <recommendedName>
        <fullName evidence="1">SnoaL-like domain-containing protein</fullName>
    </recommendedName>
</protein>
<reference evidence="2 3" key="1">
    <citation type="submission" date="2023-07" db="EMBL/GenBank/DDBJ databases">
        <title>Sequencing the genomes of 1000 actinobacteria strains.</title>
        <authorList>
            <person name="Klenk H.-P."/>
        </authorList>
    </citation>
    <scope>NUCLEOTIDE SEQUENCE [LARGE SCALE GENOMIC DNA]</scope>
    <source>
        <strain evidence="2 3">GD13</strain>
    </source>
</reference>
<dbReference type="Proteomes" id="UP001240447">
    <property type="component" value="Unassembled WGS sequence"/>
</dbReference>